<sequence>MSITTTTTSTSPQLGETRMLVDGKLVESRSGRSFDNINPATEEVLGSTTDADSGDMDRAIAAARRAFDETSWSTDHAFRRRCLEQLHHALDAEREELRAELIAEAGCPSIATFGPQLDWPLDDALRWPAELISTFPWERTLPDTELFGMTSHRVVWKEAVGVVGAICPWNYPVEVVIGKVGQILATGNTAVVKPAPDTPWNATRLGRLIAEHTDIPPGVINIVTSSDHALGEQLVLDPRVDMISFTGSTATGRRIAEKAAATMKRTFLELGGKSAMIVLDDADLAATVPGASFMCMHAGQGCAMQTRLLVPRHRYDEAVELVTAAFAAVSYGDPADPANLAGPLINAKQRERVLGYIEKGVQEGARLTTGGGVPAHLERGFFVEPTVFADVDNTMTVAREEIFGPVLVVIPFEDDADAVRIANDNDYGLSGGVFSADRGRALSVTRRLRVGSAMVNGGLFYGADSPYGGYKASGVGRQNGLEGFEQHLQTKAVGLADDVDD</sequence>
<dbReference type="EMBL" id="JAGINU010000001">
    <property type="protein sequence ID" value="MBP2369869.1"/>
    <property type="molecule type" value="Genomic_DNA"/>
</dbReference>
<dbReference type="GO" id="GO:0004029">
    <property type="term" value="F:aldehyde dehydrogenase (NAD+) activity"/>
    <property type="evidence" value="ECO:0007669"/>
    <property type="project" value="UniProtKB-EC"/>
</dbReference>
<gene>
    <name evidence="6" type="ORF">JOF36_005565</name>
</gene>
<dbReference type="InterPro" id="IPR016162">
    <property type="entry name" value="Ald_DH_N"/>
</dbReference>
<feature type="domain" description="Aldehyde dehydrogenase" evidence="5">
    <location>
        <begin position="26"/>
        <end position="493"/>
    </location>
</feature>
<dbReference type="SUPFAM" id="SSF53720">
    <property type="entry name" value="ALDH-like"/>
    <property type="match status" value="1"/>
</dbReference>
<dbReference type="Proteomes" id="UP001519295">
    <property type="component" value="Unassembled WGS sequence"/>
</dbReference>
<keyword evidence="2 4" id="KW-0560">Oxidoreductase</keyword>
<dbReference type="InterPro" id="IPR016161">
    <property type="entry name" value="Ald_DH/histidinol_DH"/>
</dbReference>
<dbReference type="Gene3D" id="3.40.605.10">
    <property type="entry name" value="Aldehyde Dehydrogenase, Chain A, domain 1"/>
    <property type="match status" value="1"/>
</dbReference>
<evidence type="ECO:0000313" key="7">
    <source>
        <dbReference type="Proteomes" id="UP001519295"/>
    </source>
</evidence>
<dbReference type="PANTHER" id="PTHR42804">
    <property type="entry name" value="ALDEHYDE DEHYDROGENASE"/>
    <property type="match status" value="1"/>
</dbReference>
<dbReference type="InterPro" id="IPR029510">
    <property type="entry name" value="Ald_DH_CS_GLU"/>
</dbReference>
<comment type="similarity">
    <text evidence="1 4">Belongs to the aldehyde dehydrogenase family.</text>
</comment>
<dbReference type="PANTHER" id="PTHR42804:SF1">
    <property type="entry name" value="ALDEHYDE DEHYDROGENASE-RELATED"/>
    <property type="match status" value="1"/>
</dbReference>
<reference evidence="6 7" key="1">
    <citation type="submission" date="2021-03" db="EMBL/GenBank/DDBJ databases">
        <title>Sequencing the genomes of 1000 actinobacteria strains.</title>
        <authorList>
            <person name="Klenk H.-P."/>
        </authorList>
    </citation>
    <scope>NUCLEOTIDE SEQUENCE [LARGE SCALE GENOMIC DNA]</scope>
    <source>
        <strain evidence="6 7">DSM 45256</strain>
    </source>
</reference>
<dbReference type="InterPro" id="IPR016163">
    <property type="entry name" value="Ald_DH_C"/>
</dbReference>
<dbReference type="CDD" id="cd07089">
    <property type="entry name" value="ALDH_CddD-AldA-like"/>
    <property type="match status" value="1"/>
</dbReference>
<dbReference type="PROSITE" id="PS00687">
    <property type="entry name" value="ALDEHYDE_DEHYDR_GLU"/>
    <property type="match status" value="1"/>
</dbReference>
<evidence type="ECO:0000313" key="6">
    <source>
        <dbReference type="EMBL" id="MBP2369869.1"/>
    </source>
</evidence>
<evidence type="ECO:0000256" key="1">
    <source>
        <dbReference type="ARBA" id="ARBA00009986"/>
    </source>
</evidence>
<dbReference type="EC" id="1.2.1.3" evidence="6"/>
<evidence type="ECO:0000259" key="5">
    <source>
        <dbReference type="Pfam" id="PF00171"/>
    </source>
</evidence>
<proteinExistence type="inferred from homology"/>
<evidence type="ECO:0000256" key="3">
    <source>
        <dbReference type="PROSITE-ProRule" id="PRU10007"/>
    </source>
</evidence>
<dbReference type="RefSeq" id="WP_307862619.1">
    <property type="nucleotide sequence ID" value="NZ_JAGINU010000001.1"/>
</dbReference>
<feature type="active site" evidence="3">
    <location>
        <position position="269"/>
    </location>
</feature>
<dbReference type="Gene3D" id="3.40.309.10">
    <property type="entry name" value="Aldehyde Dehydrogenase, Chain A, domain 2"/>
    <property type="match status" value="1"/>
</dbReference>
<accession>A0ABS4W0Z0</accession>
<evidence type="ECO:0000256" key="4">
    <source>
        <dbReference type="RuleBase" id="RU003345"/>
    </source>
</evidence>
<dbReference type="InterPro" id="IPR015590">
    <property type="entry name" value="Aldehyde_DH_dom"/>
</dbReference>
<name>A0ABS4W0Z0_9PSEU</name>
<dbReference type="Pfam" id="PF00171">
    <property type="entry name" value="Aldedh"/>
    <property type="match status" value="1"/>
</dbReference>
<comment type="caution">
    <text evidence="6">The sequence shown here is derived from an EMBL/GenBank/DDBJ whole genome shotgun (WGS) entry which is preliminary data.</text>
</comment>
<protein>
    <submittedName>
        <fullName evidence="6">Aldehyde dehydrogenase (NAD+)</fullName>
        <ecNumber evidence="6">1.2.1.3</ecNumber>
    </submittedName>
</protein>
<organism evidence="6 7">
    <name type="scientific">Pseudonocardia parietis</name>
    <dbReference type="NCBI Taxonomy" id="570936"/>
    <lineage>
        <taxon>Bacteria</taxon>
        <taxon>Bacillati</taxon>
        <taxon>Actinomycetota</taxon>
        <taxon>Actinomycetes</taxon>
        <taxon>Pseudonocardiales</taxon>
        <taxon>Pseudonocardiaceae</taxon>
        <taxon>Pseudonocardia</taxon>
    </lineage>
</organism>
<keyword evidence="7" id="KW-1185">Reference proteome</keyword>
<evidence type="ECO:0000256" key="2">
    <source>
        <dbReference type="ARBA" id="ARBA00023002"/>
    </source>
</evidence>